<evidence type="ECO:0000259" key="2">
    <source>
        <dbReference type="Pfam" id="PF13581"/>
    </source>
</evidence>
<evidence type="ECO:0000313" key="3">
    <source>
        <dbReference type="EMBL" id="MER6429542.1"/>
    </source>
</evidence>
<keyword evidence="3" id="KW-0547">Nucleotide-binding</keyword>
<keyword evidence="1" id="KW-0723">Serine/threonine-protein kinase</keyword>
<evidence type="ECO:0000313" key="4">
    <source>
        <dbReference type="Proteomes" id="UP001470023"/>
    </source>
</evidence>
<feature type="domain" description="Histidine kinase/HSP90-like ATPase" evidence="2">
    <location>
        <begin position="33"/>
        <end position="133"/>
    </location>
</feature>
<dbReference type="RefSeq" id="WP_073895618.1">
    <property type="nucleotide sequence ID" value="NZ_JBEOYA010000110.1"/>
</dbReference>
<dbReference type="Pfam" id="PF13581">
    <property type="entry name" value="HATPase_c_2"/>
    <property type="match status" value="1"/>
</dbReference>
<dbReference type="CDD" id="cd16936">
    <property type="entry name" value="HATPase_RsbW-like"/>
    <property type="match status" value="1"/>
</dbReference>
<reference evidence="3 4" key="1">
    <citation type="submission" date="2024-06" db="EMBL/GenBank/DDBJ databases">
        <title>The Natural Products Discovery Center: Release of the First 8490 Sequenced Strains for Exploring Actinobacteria Biosynthetic Diversity.</title>
        <authorList>
            <person name="Kalkreuter E."/>
            <person name="Kautsar S.A."/>
            <person name="Yang D."/>
            <person name="Bader C.D."/>
            <person name="Teijaro C.N."/>
            <person name="Fluegel L."/>
            <person name="Davis C.M."/>
            <person name="Simpson J.R."/>
            <person name="Lauterbach L."/>
            <person name="Steele A.D."/>
            <person name="Gui C."/>
            <person name="Meng S."/>
            <person name="Li G."/>
            <person name="Viehrig K."/>
            <person name="Ye F."/>
            <person name="Su P."/>
            <person name="Kiefer A.F."/>
            <person name="Nichols A."/>
            <person name="Cepeda A.J."/>
            <person name="Yan W."/>
            <person name="Fan B."/>
            <person name="Jiang Y."/>
            <person name="Adhikari A."/>
            <person name="Zheng C.-J."/>
            <person name="Schuster L."/>
            <person name="Cowan T.M."/>
            <person name="Smanski M.J."/>
            <person name="Chevrette M.G."/>
            <person name="De Carvalho L.P.S."/>
            <person name="Shen B."/>
        </authorList>
    </citation>
    <scope>NUCLEOTIDE SEQUENCE [LARGE SCALE GENOMIC DNA]</scope>
    <source>
        <strain evidence="3 4">NPDC001166</strain>
    </source>
</reference>
<organism evidence="3 4">
    <name type="scientific">Streptomyces sp. 900105245</name>
    <dbReference type="NCBI Taxonomy" id="3154379"/>
    <lineage>
        <taxon>Bacteria</taxon>
        <taxon>Bacillati</taxon>
        <taxon>Actinomycetota</taxon>
        <taxon>Actinomycetes</taxon>
        <taxon>Kitasatosporales</taxon>
        <taxon>Streptomycetaceae</taxon>
        <taxon>Streptomyces</taxon>
    </lineage>
</organism>
<dbReference type="Proteomes" id="UP001470023">
    <property type="component" value="Unassembled WGS sequence"/>
</dbReference>
<dbReference type="PANTHER" id="PTHR35526">
    <property type="entry name" value="ANTI-SIGMA-F FACTOR RSBW-RELATED"/>
    <property type="match status" value="1"/>
</dbReference>
<keyword evidence="1" id="KW-0808">Transferase</keyword>
<name>A0ABV1U8K3_9ACTN</name>
<dbReference type="SUPFAM" id="SSF55874">
    <property type="entry name" value="ATPase domain of HSP90 chaperone/DNA topoisomerase II/histidine kinase"/>
    <property type="match status" value="1"/>
</dbReference>
<keyword evidence="3" id="KW-0067">ATP-binding</keyword>
<dbReference type="InterPro" id="IPR050267">
    <property type="entry name" value="Anti-sigma-factor_SerPK"/>
</dbReference>
<sequence>MAPHREPLQLAVELDGGDGGCIARARDRAGVFLARAQAAHGVPVTARTMDLTQLVVSELVTNACKYAPGPVLLVLRIADGAVETEVWDSDPVLPVARAADPGRVGQHGLEIVMAVVQGFEVRREPVGKRIIARIALWDDPVRDVGDSASH</sequence>
<proteinExistence type="predicted"/>
<dbReference type="GO" id="GO:0005524">
    <property type="term" value="F:ATP binding"/>
    <property type="evidence" value="ECO:0007669"/>
    <property type="project" value="UniProtKB-KW"/>
</dbReference>
<comment type="caution">
    <text evidence="3">The sequence shown here is derived from an EMBL/GenBank/DDBJ whole genome shotgun (WGS) entry which is preliminary data.</text>
</comment>
<dbReference type="InterPro" id="IPR003594">
    <property type="entry name" value="HATPase_dom"/>
</dbReference>
<evidence type="ECO:0000256" key="1">
    <source>
        <dbReference type="ARBA" id="ARBA00022527"/>
    </source>
</evidence>
<keyword evidence="1" id="KW-0418">Kinase</keyword>
<keyword evidence="4" id="KW-1185">Reference proteome</keyword>
<protein>
    <submittedName>
        <fullName evidence="3">ATP-binding protein</fullName>
    </submittedName>
</protein>
<accession>A0ABV1U8K3</accession>
<gene>
    <name evidence="3" type="ORF">ABT272_17625</name>
</gene>
<dbReference type="Gene3D" id="3.30.565.10">
    <property type="entry name" value="Histidine kinase-like ATPase, C-terminal domain"/>
    <property type="match status" value="1"/>
</dbReference>
<dbReference type="EMBL" id="JBEPAZ010000013">
    <property type="protein sequence ID" value="MER6429542.1"/>
    <property type="molecule type" value="Genomic_DNA"/>
</dbReference>
<dbReference type="InterPro" id="IPR036890">
    <property type="entry name" value="HATPase_C_sf"/>
</dbReference>
<dbReference type="PANTHER" id="PTHR35526:SF3">
    <property type="entry name" value="ANTI-SIGMA-F FACTOR RSBW"/>
    <property type="match status" value="1"/>
</dbReference>